<organism evidence="5 6">
    <name type="scientific">Pseudomonas graminis</name>
    <dbReference type="NCBI Taxonomy" id="158627"/>
    <lineage>
        <taxon>Bacteria</taxon>
        <taxon>Pseudomonadati</taxon>
        <taxon>Pseudomonadota</taxon>
        <taxon>Gammaproteobacteria</taxon>
        <taxon>Pseudomonadales</taxon>
        <taxon>Pseudomonadaceae</taxon>
        <taxon>Pseudomonas</taxon>
    </lineage>
</organism>
<proteinExistence type="predicted"/>
<evidence type="ECO:0000256" key="2">
    <source>
        <dbReference type="ARBA" id="ARBA00022679"/>
    </source>
</evidence>
<dbReference type="GO" id="GO:0006111">
    <property type="term" value="P:regulation of gluconeogenesis"/>
    <property type="evidence" value="ECO:0007669"/>
    <property type="project" value="TreeGrafter"/>
</dbReference>
<dbReference type="InterPro" id="IPR029063">
    <property type="entry name" value="SAM-dependent_MTases_sf"/>
</dbReference>
<gene>
    <name evidence="5" type="ORF">BBI10_02675</name>
</gene>
<dbReference type="Gene3D" id="3.40.50.150">
    <property type="entry name" value="Vaccinia Virus protein VP39"/>
    <property type="match status" value="1"/>
</dbReference>
<dbReference type="GO" id="GO:0046500">
    <property type="term" value="P:S-adenosylmethionine metabolic process"/>
    <property type="evidence" value="ECO:0007669"/>
    <property type="project" value="TreeGrafter"/>
</dbReference>
<dbReference type="AlphaFoldDB" id="A0A1C2EEE9"/>
<evidence type="ECO:0000313" key="6">
    <source>
        <dbReference type="Proteomes" id="UP000095143"/>
    </source>
</evidence>
<sequence>MAPVIALLPADRSAIADHDYTRQYVADFVERWDELIDWEKRAAGEGSFFFDLLRQAGAWRVLDAATGSGFHGAQLHKAGFDVTACDGSATMVDRARRNFDRLGVDVPVHRCEWQALDARVLGRFDAVLCLGSSLCHLFDRDARIAVLKRFRQMLKPGGMLLIDQRNFEAILAGRFTSSGRYYYCGNSASITLGELDEAVCEFVYRFADGAQYRLRVCPIRPRHLQEELREAGFRTVSAYGDFKPIYDVMDVDFVIHKAHI</sequence>
<dbReference type="GO" id="GO:0046498">
    <property type="term" value="P:S-adenosylhomocysteine metabolic process"/>
    <property type="evidence" value="ECO:0007669"/>
    <property type="project" value="TreeGrafter"/>
</dbReference>
<reference evidence="5 6" key="1">
    <citation type="submission" date="2016-08" db="EMBL/GenBank/DDBJ databases">
        <title>Whole genome sequence of Pseudomonas graminis strain UASWS1507, a potential biological control agent for agriculture.</title>
        <authorList>
            <person name="Crovadore J."/>
            <person name="Calmin G."/>
            <person name="Chablais R."/>
            <person name="Cochard B."/>
            <person name="Lefort F."/>
        </authorList>
    </citation>
    <scope>NUCLEOTIDE SEQUENCE [LARGE SCALE GENOMIC DNA]</scope>
    <source>
        <strain evidence="5 6">UASWS1507</strain>
    </source>
</reference>
<feature type="domain" description="Methyltransferase" evidence="4">
    <location>
        <begin position="61"/>
        <end position="158"/>
    </location>
</feature>
<dbReference type="EMBL" id="MDEN01000050">
    <property type="protein sequence ID" value="OCX25402.1"/>
    <property type="molecule type" value="Genomic_DNA"/>
</dbReference>
<dbReference type="PANTHER" id="PTHR16458">
    <property type="entry name" value="GLYCINE N-METHYLTRANSFERASE"/>
    <property type="match status" value="1"/>
</dbReference>
<evidence type="ECO:0000256" key="3">
    <source>
        <dbReference type="ARBA" id="ARBA00022691"/>
    </source>
</evidence>
<dbReference type="GO" id="GO:0005829">
    <property type="term" value="C:cytosol"/>
    <property type="evidence" value="ECO:0007669"/>
    <property type="project" value="TreeGrafter"/>
</dbReference>
<dbReference type="GO" id="GO:0006730">
    <property type="term" value="P:one-carbon metabolic process"/>
    <property type="evidence" value="ECO:0007669"/>
    <property type="project" value="TreeGrafter"/>
</dbReference>
<protein>
    <submittedName>
        <fullName evidence="5">Methyltransferase</fullName>
    </submittedName>
</protein>
<dbReference type="SUPFAM" id="SSF53335">
    <property type="entry name" value="S-adenosyl-L-methionine-dependent methyltransferases"/>
    <property type="match status" value="1"/>
</dbReference>
<evidence type="ECO:0000259" key="4">
    <source>
        <dbReference type="Pfam" id="PF13649"/>
    </source>
</evidence>
<dbReference type="RefSeq" id="WP_065986489.1">
    <property type="nucleotide sequence ID" value="NZ_MDEN01000050.1"/>
</dbReference>
<keyword evidence="1 5" id="KW-0489">Methyltransferase</keyword>
<dbReference type="PROSITE" id="PS51600">
    <property type="entry name" value="SAM_GNMT"/>
    <property type="match status" value="1"/>
</dbReference>
<dbReference type="GO" id="GO:0032259">
    <property type="term" value="P:methylation"/>
    <property type="evidence" value="ECO:0007669"/>
    <property type="project" value="UniProtKB-KW"/>
</dbReference>
<accession>A0A1C2EEE9</accession>
<keyword evidence="3" id="KW-0949">S-adenosyl-L-methionine</keyword>
<dbReference type="Proteomes" id="UP000095143">
    <property type="component" value="Unassembled WGS sequence"/>
</dbReference>
<dbReference type="GO" id="GO:0016594">
    <property type="term" value="F:glycine binding"/>
    <property type="evidence" value="ECO:0007669"/>
    <property type="project" value="TreeGrafter"/>
</dbReference>
<dbReference type="Pfam" id="PF13649">
    <property type="entry name" value="Methyltransf_25"/>
    <property type="match status" value="1"/>
</dbReference>
<dbReference type="GO" id="GO:0042802">
    <property type="term" value="F:identical protein binding"/>
    <property type="evidence" value="ECO:0007669"/>
    <property type="project" value="TreeGrafter"/>
</dbReference>
<dbReference type="InterPro" id="IPR014369">
    <property type="entry name" value="Gly/Sar_N_MeTrfase"/>
</dbReference>
<dbReference type="InterPro" id="IPR041698">
    <property type="entry name" value="Methyltransf_25"/>
</dbReference>
<dbReference type="GO" id="GO:0051289">
    <property type="term" value="P:protein homotetramerization"/>
    <property type="evidence" value="ECO:0007669"/>
    <property type="project" value="TreeGrafter"/>
</dbReference>
<dbReference type="OrthoDB" id="9772751at2"/>
<dbReference type="GO" id="GO:0017174">
    <property type="term" value="F:glycine N-methyltransferase activity"/>
    <property type="evidence" value="ECO:0007669"/>
    <property type="project" value="InterPro"/>
</dbReference>
<dbReference type="GO" id="GO:1904047">
    <property type="term" value="F:S-adenosyl-L-methionine binding"/>
    <property type="evidence" value="ECO:0007669"/>
    <property type="project" value="TreeGrafter"/>
</dbReference>
<keyword evidence="2 5" id="KW-0808">Transferase</keyword>
<evidence type="ECO:0000256" key="1">
    <source>
        <dbReference type="ARBA" id="ARBA00022603"/>
    </source>
</evidence>
<evidence type="ECO:0000313" key="5">
    <source>
        <dbReference type="EMBL" id="OCX25402.1"/>
    </source>
</evidence>
<comment type="caution">
    <text evidence="5">The sequence shown here is derived from an EMBL/GenBank/DDBJ whole genome shotgun (WGS) entry which is preliminary data.</text>
</comment>
<dbReference type="PANTHER" id="PTHR16458:SF2">
    <property type="entry name" value="GLYCINE N-METHYLTRANSFERASE"/>
    <property type="match status" value="1"/>
</dbReference>
<dbReference type="GO" id="GO:1901052">
    <property type="term" value="P:sarcosine metabolic process"/>
    <property type="evidence" value="ECO:0007669"/>
    <property type="project" value="TreeGrafter"/>
</dbReference>
<dbReference type="CDD" id="cd02440">
    <property type="entry name" value="AdoMet_MTases"/>
    <property type="match status" value="1"/>
</dbReference>
<name>A0A1C2EEE9_9PSED</name>
<dbReference type="Gene3D" id="3.30.46.10">
    <property type="entry name" value="Glycine N-methyltransferase, chain A, domain 1"/>
    <property type="match status" value="1"/>
</dbReference>